<sequence length="153" mass="16947">MIATLTFFSGSAAAKSLRVANHVYYASFIDANGYSTKYQVVCFTGGGKAAYVNADGVDEHQQPLFNPDQQQQAKQLHSYLTSKKQRQEAAKAGRFTIKGNRLTINNGLLNNNSSAKIDQDGTGKKFIARYPSTTKQKDQTVIFQRAPQKSQYK</sequence>
<dbReference type="AlphaFoldDB" id="A0A9D1QPK3"/>
<evidence type="ECO:0000313" key="2">
    <source>
        <dbReference type="Proteomes" id="UP000886878"/>
    </source>
</evidence>
<protein>
    <submittedName>
        <fullName evidence="1">Uncharacterized protein</fullName>
    </submittedName>
</protein>
<reference evidence="1" key="2">
    <citation type="submission" date="2021-04" db="EMBL/GenBank/DDBJ databases">
        <authorList>
            <person name="Gilroy R."/>
        </authorList>
    </citation>
    <scope>NUCLEOTIDE SEQUENCE</scope>
    <source>
        <strain evidence="1">ChiHejej3B27-2180</strain>
    </source>
</reference>
<proteinExistence type="predicted"/>
<gene>
    <name evidence="1" type="ORF">H9876_04305</name>
</gene>
<comment type="caution">
    <text evidence="1">The sequence shown here is derived from an EMBL/GenBank/DDBJ whole genome shotgun (WGS) entry which is preliminary data.</text>
</comment>
<name>A0A9D1QPK3_9LACO</name>
<dbReference type="EMBL" id="DXGK01000086">
    <property type="protein sequence ID" value="HIW70576.1"/>
    <property type="molecule type" value="Genomic_DNA"/>
</dbReference>
<accession>A0A9D1QPK3</accession>
<dbReference type="Proteomes" id="UP000886878">
    <property type="component" value="Unassembled WGS sequence"/>
</dbReference>
<reference evidence="1" key="1">
    <citation type="journal article" date="2021" name="PeerJ">
        <title>Extensive microbial diversity within the chicken gut microbiome revealed by metagenomics and culture.</title>
        <authorList>
            <person name="Gilroy R."/>
            <person name="Ravi A."/>
            <person name="Getino M."/>
            <person name="Pursley I."/>
            <person name="Horton D.L."/>
            <person name="Alikhan N.F."/>
            <person name="Baker D."/>
            <person name="Gharbi K."/>
            <person name="Hall N."/>
            <person name="Watson M."/>
            <person name="Adriaenssens E.M."/>
            <person name="Foster-Nyarko E."/>
            <person name="Jarju S."/>
            <person name="Secka A."/>
            <person name="Antonio M."/>
            <person name="Oren A."/>
            <person name="Chaudhuri R.R."/>
            <person name="La Ragione R."/>
            <person name="Hildebrand F."/>
            <person name="Pallen M.J."/>
        </authorList>
    </citation>
    <scope>NUCLEOTIDE SEQUENCE</scope>
    <source>
        <strain evidence="1">ChiHejej3B27-2180</strain>
    </source>
</reference>
<organism evidence="1 2">
    <name type="scientific">Candidatus Limosilactobacillus merdipullorum</name>
    <dbReference type="NCBI Taxonomy" id="2838653"/>
    <lineage>
        <taxon>Bacteria</taxon>
        <taxon>Bacillati</taxon>
        <taxon>Bacillota</taxon>
        <taxon>Bacilli</taxon>
        <taxon>Lactobacillales</taxon>
        <taxon>Lactobacillaceae</taxon>
        <taxon>Limosilactobacillus</taxon>
    </lineage>
</organism>
<evidence type="ECO:0000313" key="1">
    <source>
        <dbReference type="EMBL" id="HIW70576.1"/>
    </source>
</evidence>